<organism evidence="3 4">
    <name type="scientific">Haemophilus sputorum</name>
    <dbReference type="NCBI Taxonomy" id="1078480"/>
    <lineage>
        <taxon>Bacteria</taxon>
        <taxon>Pseudomonadati</taxon>
        <taxon>Pseudomonadota</taxon>
        <taxon>Gammaproteobacteria</taxon>
        <taxon>Pasteurellales</taxon>
        <taxon>Pasteurellaceae</taxon>
        <taxon>Haemophilus</taxon>
    </lineage>
</organism>
<dbReference type="SUPFAM" id="SSF46955">
    <property type="entry name" value="Putative DNA-binding domain"/>
    <property type="match status" value="1"/>
</dbReference>
<evidence type="ECO:0000313" key="3">
    <source>
        <dbReference type="EMBL" id="RDE72703.1"/>
    </source>
</evidence>
<comment type="caution">
    <text evidence="3">The sequence shown here is derived from an EMBL/GenBank/DDBJ whole genome shotgun (WGS) entry which is preliminary data.</text>
</comment>
<feature type="domain" description="Integrase catalytic" evidence="1">
    <location>
        <begin position="268"/>
        <end position="491"/>
    </location>
</feature>
<dbReference type="SUPFAM" id="SSF53098">
    <property type="entry name" value="Ribonuclease H-like"/>
    <property type="match status" value="1"/>
</dbReference>
<dbReference type="Pfam" id="PF09299">
    <property type="entry name" value="Mu-transpos_C"/>
    <property type="match status" value="1"/>
</dbReference>
<dbReference type="InterPro" id="IPR036397">
    <property type="entry name" value="RNaseH_sf"/>
</dbReference>
<feature type="domain" description="HTH Mu-type" evidence="2">
    <location>
        <begin position="6"/>
        <end position="73"/>
    </location>
</feature>
<dbReference type="PROSITE" id="PS50994">
    <property type="entry name" value="INTEGRASE"/>
    <property type="match status" value="1"/>
</dbReference>
<accession>A0A369YFP7</accession>
<name>A0A369YFP7_9PAST</name>
<reference evidence="3 4" key="1">
    <citation type="submission" date="2018-05" db="EMBL/GenBank/DDBJ databases">
        <title>Draft Genome Sequences for a Diverse set of 7 Haemophilus Species.</title>
        <authorList>
            <person name="Nichols M."/>
            <person name="Topaz N."/>
            <person name="Wang X."/>
            <person name="Wang X."/>
            <person name="Boxrud D."/>
        </authorList>
    </citation>
    <scope>NUCLEOTIDE SEQUENCE [LARGE SCALE GENOMIC DNA]</scope>
    <source>
        <strain evidence="3 4">C2002001239</strain>
    </source>
</reference>
<dbReference type="InterPro" id="IPR003314">
    <property type="entry name" value="Mu-type_HTH"/>
</dbReference>
<evidence type="ECO:0000313" key="4">
    <source>
        <dbReference type="Proteomes" id="UP000253872"/>
    </source>
</evidence>
<dbReference type="InterPro" id="IPR009061">
    <property type="entry name" value="DNA-bd_dom_put_sf"/>
</dbReference>
<evidence type="ECO:0000259" key="2">
    <source>
        <dbReference type="PROSITE" id="PS51702"/>
    </source>
</evidence>
<dbReference type="InterPro" id="IPR036388">
    <property type="entry name" value="WH-like_DNA-bd_sf"/>
</dbReference>
<evidence type="ECO:0000259" key="1">
    <source>
        <dbReference type="PROSITE" id="PS50994"/>
    </source>
</evidence>
<dbReference type="EMBL" id="QEPN01000003">
    <property type="protein sequence ID" value="RDE72703.1"/>
    <property type="molecule type" value="Genomic_DNA"/>
</dbReference>
<sequence length="654" mass="75533">MSEELMKEWFSIKDLLGLPSLPQSDRGMMKKAERENWKKRQRAGVKGKAFEYHLASLPIDTQNELRTRFAVSVVEQKPKKLPVVKAEVDLANLTNKQRAVADARMVLISKVLELEDSGMSRIQAVRFLCRLAKNGELPPEMAERVAMANAKKNEKRTIGERTLNQWVIDYCKAENAEQRLKASAPRVRQAVAVEEYFWAPWFLGVYRQSQGFSIQESYRYFQAEWRERFAENEVMLAQMPSISQVRRMLNKLPVHIRELGRLSGAKYKQLLPYVKRDWNSHFTINDIWIGDGHSLKMKVKHPVHGRPFTPELTMIVDGASRKVVGWSLSLVENAFAVLDALRMGIQTHGIPAIYYSDNGGGEKNKMLDAPVTGILPRFSIYHATGIAGNPQGRGIIERLNKTIGFRIAERFDTFYGSQADPENTRKMLSRQLSLANTKLGKALTVKQRKAKRELPEWDELMAEIKNVIDWYNNQVHREIQCKPAEKFDRLKAKTKQVWLSQVELQDIERPHFERITRRGLIEWNNHQYFHVDLLNHQGKKVVVCVDIYDASFVQVRTQEGRFICNAEFEGHRRDAFPVAFVEQKRKARMEGKIKRGQAKIDEAKMEFNPVRTIEQAPEFSLEPTVEAIKAKQATPIFLTQAEKEEWEEQQRAFG</sequence>
<proteinExistence type="predicted"/>
<dbReference type="Pfam" id="PF02316">
    <property type="entry name" value="HTH_Tnp_Mu_1"/>
    <property type="match status" value="1"/>
</dbReference>
<dbReference type="SUPFAM" id="SSF50610">
    <property type="entry name" value="mu transposase, C-terminal domain"/>
    <property type="match status" value="1"/>
</dbReference>
<dbReference type="GO" id="GO:0015074">
    <property type="term" value="P:DNA integration"/>
    <property type="evidence" value="ECO:0007669"/>
    <property type="project" value="InterPro"/>
</dbReference>
<dbReference type="Gene3D" id="2.30.30.130">
    <property type="entry name" value="Transposase, Mu, C-terminal"/>
    <property type="match status" value="1"/>
</dbReference>
<dbReference type="AlphaFoldDB" id="A0A369YFP7"/>
<gene>
    <name evidence="3" type="ORF">DPV93_05330</name>
</gene>
<dbReference type="InterPro" id="IPR001584">
    <property type="entry name" value="Integrase_cat-core"/>
</dbReference>
<dbReference type="Proteomes" id="UP000253872">
    <property type="component" value="Unassembled WGS sequence"/>
</dbReference>
<dbReference type="Gene3D" id="1.10.10.10">
    <property type="entry name" value="Winged helix-like DNA-binding domain superfamily/Winged helix DNA-binding domain"/>
    <property type="match status" value="1"/>
</dbReference>
<dbReference type="Gene3D" id="3.30.420.10">
    <property type="entry name" value="Ribonuclease H-like superfamily/Ribonuclease H"/>
    <property type="match status" value="1"/>
</dbReference>
<protein>
    <submittedName>
        <fullName evidence="3">Transposase</fullName>
    </submittedName>
</protein>
<dbReference type="InterPro" id="IPR015378">
    <property type="entry name" value="Transposase-like_Mu_C"/>
</dbReference>
<dbReference type="InterPro" id="IPR009004">
    <property type="entry name" value="Transposase_Mu_C"/>
</dbReference>
<dbReference type="PROSITE" id="PS51702">
    <property type="entry name" value="HTH_MU"/>
    <property type="match status" value="1"/>
</dbReference>
<dbReference type="GO" id="GO:0003677">
    <property type="term" value="F:DNA binding"/>
    <property type="evidence" value="ECO:0007669"/>
    <property type="project" value="InterPro"/>
</dbReference>
<dbReference type="InterPro" id="IPR012337">
    <property type="entry name" value="RNaseH-like_sf"/>
</dbReference>